<protein>
    <submittedName>
        <fullName evidence="3">SgcJ/EcaC family oxidoreductase</fullName>
    </submittedName>
</protein>
<dbReference type="EMBL" id="JBHLZU010000009">
    <property type="protein sequence ID" value="MFB9904324.1"/>
    <property type="molecule type" value="Genomic_DNA"/>
</dbReference>
<feature type="chain" id="PRO_5047380543" evidence="1">
    <location>
        <begin position="27"/>
        <end position="178"/>
    </location>
</feature>
<feature type="domain" description="Calcium/calmodulin-dependent protein kinase II association-domain" evidence="2">
    <location>
        <begin position="53"/>
        <end position="171"/>
    </location>
</feature>
<feature type="signal peptide" evidence="1">
    <location>
        <begin position="1"/>
        <end position="26"/>
    </location>
</feature>
<keyword evidence="1" id="KW-0732">Signal</keyword>
<dbReference type="NCBIfam" id="TIGR02246">
    <property type="entry name" value="SgcJ/EcaC family oxidoreductase"/>
    <property type="match status" value="1"/>
</dbReference>
<sequence>MSTHKGMRIAAVMTALLATTAVTAFAGTAAAQTPQQAATTVGIEIGLAKKPVRQEIAALFERWNAALATGRPDAVADLYAPNAVLLPTVSNEVRTDRRAIVDYFETFLPKKPSGRILSSTITVLDNNTAANNGTYRFGFADGTTVDARFTYVYEKINGTWLIVTHHSSAMPEKGRASE</sequence>
<evidence type="ECO:0000313" key="4">
    <source>
        <dbReference type="Proteomes" id="UP001589693"/>
    </source>
</evidence>
<organism evidence="3 4">
    <name type="scientific">Allokutzneria oryzae</name>
    <dbReference type="NCBI Taxonomy" id="1378989"/>
    <lineage>
        <taxon>Bacteria</taxon>
        <taxon>Bacillati</taxon>
        <taxon>Actinomycetota</taxon>
        <taxon>Actinomycetes</taxon>
        <taxon>Pseudonocardiales</taxon>
        <taxon>Pseudonocardiaceae</taxon>
        <taxon>Allokutzneria</taxon>
    </lineage>
</organism>
<reference evidence="3 4" key="1">
    <citation type="submission" date="2024-09" db="EMBL/GenBank/DDBJ databases">
        <authorList>
            <person name="Sun Q."/>
            <person name="Mori K."/>
        </authorList>
    </citation>
    <scope>NUCLEOTIDE SEQUENCE [LARGE SCALE GENOMIC DNA]</scope>
    <source>
        <strain evidence="3 4">TBRC 7907</strain>
    </source>
</reference>
<dbReference type="InterPro" id="IPR011944">
    <property type="entry name" value="Steroid_delta5-4_isomerase"/>
</dbReference>
<dbReference type="SUPFAM" id="SSF54427">
    <property type="entry name" value="NTF2-like"/>
    <property type="match status" value="1"/>
</dbReference>
<accession>A0ABV5ZWB6</accession>
<dbReference type="Gene3D" id="3.10.450.50">
    <property type="match status" value="1"/>
</dbReference>
<dbReference type="PIRSF" id="PIRSF028470">
    <property type="entry name" value="UCP028470"/>
    <property type="match status" value="1"/>
</dbReference>
<dbReference type="RefSeq" id="WP_377851526.1">
    <property type="nucleotide sequence ID" value="NZ_JBHLZU010000009.1"/>
</dbReference>
<comment type="caution">
    <text evidence="3">The sequence shown here is derived from an EMBL/GenBank/DDBJ whole genome shotgun (WGS) entry which is preliminary data.</text>
</comment>
<dbReference type="InterPro" id="IPR016887">
    <property type="entry name" value="UCP028470_steroid_isom-rel"/>
</dbReference>
<dbReference type="Proteomes" id="UP001589693">
    <property type="component" value="Unassembled WGS sequence"/>
</dbReference>
<evidence type="ECO:0000259" key="2">
    <source>
        <dbReference type="Pfam" id="PF08332"/>
    </source>
</evidence>
<evidence type="ECO:0000256" key="1">
    <source>
        <dbReference type="SAM" id="SignalP"/>
    </source>
</evidence>
<dbReference type="InterPro" id="IPR032710">
    <property type="entry name" value="NTF2-like_dom_sf"/>
</dbReference>
<proteinExistence type="predicted"/>
<keyword evidence="4" id="KW-1185">Reference proteome</keyword>
<gene>
    <name evidence="3" type="ORF">ACFFQA_10285</name>
</gene>
<name>A0ABV5ZWB6_9PSEU</name>
<evidence type="ECO:0000313" key="3">
    <source>
        <dbReference type="EMBL" id="MFB9904324.1"/>
    </source>
</evidence>
<dbReference type="Pfam" id="PF08332">
    <property type="entry name" value="CaMKII_AD"/>
    <property type="match status" value="1"/>
</dbReference>
<dbReference type="InterPro" id="IPR013543">
    <property type="entry name" value="Ca/CaM-dep_prot_kinase-assoc"/>
</dbReference>